<evidence type="ECO:0000256" key="14">
    <source>
        <dbReference type="ARBA" id="ARBA00031463"/>
    </source>
</evidence>
<comment type="similarity">
    <text evidence="2">Belongs to the bacterial solute-binding protein 8 family.</text>
</comment>
<dbReference type="SUPFAM" id="SSF53807">
    <property type="entry name" value="Helical backbone' metal receptor"/>
    <property type="match status" value="1"/>
</dbReference>
<reference evidence="18" key="1">
    <citation type="submission" date="2016-10" db="EMBL/GenBank/DDBJ databases">
        <authorList>
            <person name="Varghese N."/>
        </authorList>
    </citation>
    <scope>NUCLEOTIDE SEQUENCE [LARGE SCALE GENOMIC DNA]</scope>
    <source>
        <strain evidence="18">DSM 21843</strain>
    </source>
</reference>
<dbReference type="Gene3D" id="3.40.50.1980">
    <property type="entry name" value="Nitrogenase molybdenum iron protein domain"/>
    <property type="match status" value="2"/>
</dbReference>
<evidence type="ECO:0000256" key="3">
    <source>
        <dbReference type="ARBA" id="ARBA00015862"/>
    </source>
</evidence>
<evidence type="ECO:0000256" key="11">
    <source>
        <dbReference type="ARBA" id="ARBA00023139"/>
    </source>
</evidence>
<evidence type="ECO:0000256" key="9">
    <source>
        <dbReference type="ARBA" id="ARBA00023004"/>
    </source>
</evidence>
<evidence type="ECO:0000256" key="6">
    <source>
        <dbReference type="ARBA" id="ARBA00022617"/>
    </source>
</evidence>
<dbReference type="GO" id="GO:0071281">
    <property type="term" value="P:cellular response to iron ion"/>
    <property type="evidence" value="ECO:0007669"/>
    <property type="project" value="TreeGrafter"/>
</dbReference>
<name>A0A1H8QAI3_9ACTN</name>
<dbReference type="PROSITE" id="PS51257">
    <property type="entry name" value="PROKAR_LIPOPROTEIN"/>
    <property type="match status" value="1"/>
</dbReference>
<evidence type="ECO:0000256" key="7">
    <source>
        <dbReference type="ARBA" id="ARBA00022723"/>
    </source>
</evidence>
<evidence type="ECO:0000313" key="18">
    <source>
        <dbReference type="Proteomes" id="UP000182975"/>
    </source>
</evidence>
<dbReference type="Pfam" id="PF01497">
    <property type="entry name" value="Peripla_BP_2"/>
    <property type="match status" value="1"/>
</dbReference>
<keyword evidence="4" id="KW-0813">Transport</keyword>
<evidence type="ECO:0000256" key="8">
    <source>
        <dbReference type="ARBA" id="ARBA00022729"/>
    </source>
</evidence>
<sequence>MLCISRRKFVGWAAVACAAAALPASLCGCVNQHPELEEGGSPKLVMTSPAGLHIADKLELDLIGIPTTTSDVPERYANVTQVGTAMAPDLELLASMHPTCVISPNTLQSDLQPKYAGIHVGCIFLDLTSVAGLYDSIDYLGRKFDREEQAAAQRAEYEQFMRAYNATISDSTAPRVLVLMGVPGSYMVATENCYAGSLVQMAGAENVYAGTTEEFLDANTEDMLSRDPDIILRTAHALPDDVRQMFAQEFETNDIWKHFRAVQEGRVYDLTYSNFGMSATFSYPDALNELRTYLYESA</sequence>
<dbReference type="PROSITE" id="PS50983">
    <property type="entry name" value="FE_B12_PBP"/>
    <property type="match status" value="1"/>
</dbReference>
<proteinExistence type="inferred from homology"/>
<evidence type="ECO:0000256" key="15">
    <source>
        <dbReference type="SAM" id="SignalP"/>
    </source>
</evidence>
<comment type="cofactor">
    <cofactor evidence="1">
        <name>heme b</name>
        <dbReference type="ChEBI" id="CHEBI:60344"/>
    </cofactor>
</comment>
<keyword evidence="7" id="KW-0479">Metal-binding</keyword>
<evidence type="ECO:0000256" key="1">
    <source>
        <dbReference type="ARBA" id="ARBA00001970"/>
    </source>
</evidence>
<dbReference type="PANTHER" id="PTHR30535:SF36">
    <property type="entry name" value="HIGH-AFFINITY HEME UPTAKE SYSTEM PROTEIN ISDE"/>
    <property type="match status" value="1"/>
</dbReference>
<evidence type="ECO:0000256" key="13">
    <source>
        <dbReference type="ARBA" id="ARBA00031148"/>
    </source>
</evidence>
<evidence type="ECO:0000313" key="17">
    <source>
        <dbReference type="EMBL" id="SEO51232.1"/>
    </source>
</evidence>
<evidence type="ECO:0000256" key="12">
    <source>
        <dbReference type="ARBA" id="ARBA00023288"/>
    </source>
</evidence>
<feature type="domain" description="Fe/B12 periplasmic-binding" evidence="16">
    <location>
        <begin position="43"/>
        <end position="298"/>
    </location>
</feature>
<evidence type="ECO:0000256" key="2">
    <source>
        <dbReference type="ARBA" id="ARBA00008814"/>
    </source>
</evidence>
<dbReference type="GO" id="GO:0020037">
    <property type="term" value="F:heme binding"/>
    <property type="evidence" value="ECO:0007669"/>
    <property type="project" value="InterPro"/>
</dbReference>
<evidence type="ECO:0000259" key="16">
    <source>
        <dbReference type="PROSITE" id="PS50983"/>
    </source>
</evidence>
<keyword evidence="5" id="KW-1003">Cell membrane</keyword>
<keyword evidence="9" id="KW-0408">Iron</keyword>
<keyword evidence="18" id="KW-1185">Reference proteome</keyword>
<dbReference type="InterPro" id="IPR002491">
    <property type="entry name" value="ABC_transptr_periplasmic_BD"/>
</dbReference>
<dbReference type="Proteomes" id="UP000182975">
    <property type="component" value="Unassembled WGS sequence"/>
</dbReference>
<dbReference type="PANTHER" id="PTHR30535">
    <property type="entry name" value="VITAMIN B12-BINDING PROTEIN"/>
    <property type="match status" value="1"/>
</dbReference>
<keyword evidence="6" id="KW-0349">Heme</keyword>
<organism evidence="17 18">
    <name type="scientific">Denitrobacterium detoxificans</name>
    <dbReference type="NCBI Taxonomy" id="79604"/>
    <lineage>
        <taxon>Bacteria</taxon>
        <taxon>Bacillati</taxon>
        <taxon>Actinomycetota</taxon>
        <taxon>Coriobacteriia</taxon>
        <taxon>Eggerthellales</taxon>
        <taxon>Eggerthellaceae</taxon>
        <taxon>Denitrobacterium</taxon>
    </lineage>
</organism>
<dbReference type="NCBIfam" id="TIGR03659">
    <property type="entry name" value="IsdE"/>
    <property type="match status" value="1"/>
</dbReference>
<evidence type="ECO:0000256" key="10">
    <source>
        <dbReference type="ARBA" id="ARBA00023136"/>
    </source>
</evidence>
<dbReference type="GO" id="GO:0046872">
    <property type="term" value="F:metal ion binding"/>
    <property type="evidence" value="ECO:0007669"/>
    <property type="project" value="UniProtKB-KW"/>
</dbReference>
<accession>A0A1H8QAI3</accession>
<protein>
    <recommendedName>
        <fullName evidence="3">High-affinity heme uptake system protein IsdE</fullName>
    </recommendedName>
    <alternativeName>
        <fullName evidence="14">Iron-regulated surface determinant protein E</fullName>
    </alternativeName>
    <alternativeName>
        <fullName evidence="13">Staphylococcal iron-regulated protein F</fullName>
    </alternativeName>
</protein>
<feature type="signal peptide" evidence="15">
    <location>
        <begin position="1"/>
        <end position="18"/>
    </location>
</feature>
<keyword evidence="12" id="KW-0449">Lipoprotein</keyword>
<keyword evidence="11" id="KW-0564">Palmitate</keyword>
<evidence type="ECO:0000256" key="5">
    <source>
        <dbReference type="ARBA" id="ARBA00022475"/>
    </source>
</evidence>
<dbReference type="GO" id="GO:0015886">
    <property type="term" value="P:heme transport"/>
    <property type="evidence" value="ECO:0007669"/>
    <property type="project" value="InterPro"/>
</dbReference>
<dbReference type="GO" id="GO:0016020">
    <property type="term" value="C:membrane"/>
    <property type="evidence" value="ECO:0007669"/>
    <property type="project" value="InterPro"/>
</dbReference>
<dbReference type="EMBL" id="FOEC01000002">
    <property type="protein sequence ID" value="SEO51232.1"/>
    <property type="molecule type" value="Genomic_DNA"/>
</dbReference>
<gene>
    <name evidence="17" type="ORF">SAMN02910314_00403</name>
</gene>
<evidence type="ECO:0000256" key="4">
    <source>
        <dbReference type="ARBA" id="ARBA00022448"/>
    </source>
</evidence>
<feature type="chain" id="PRO_5010223983" description="High-affinity heme uptake system protein IsdE" evidence="15">
    <location>
        <begin position="19"/>
        <end position="298"/>
    </location>
</feature>
<keyword evidence="10" id="KW-0472">Membrane</keyword>
<dbReference type="STRING" id="79604.AAY81_07915"/>
<keyword evidence="8 15" id="KW-0732">Signal</keyword>
<dbReference type="AlphaFoldDB" id="A0A1H8QAI3"/>
<dbReference type="InterPro" id="IPR019957">
    <property type="entry name" value="ABC_transptr_haem-bd_IsdE"/>
</dbReference>
<dbReference type="InterPro" id="IPR050902">
    <property type="entry name" value="ABC_Transporter_SBP"/>
</dbReference>